<feature type="transmembrane region" description="Helical" evidence="1">
    <location>
        <begin position="414"/>
        <end position="434"/>
    </location>
</feature>
<name>A0A3R8CVF3_9STRA</name>
<organism evidence="2 3">
    <name type="scientific">Peronospora effusa</name>
    <dbReference type="NCBI Taxonomy" id="542832"/>
    <lineage>
        <taxon>Eukaryota</taxon>
        <taxon>Sar</taxon>
        <taxon>Stramenopiles</taxon>
        <taxon>Oomycota</taxon>
        <taxon>Peronosporomycetes</taxon>
        <taxon>Peronosporales</taxon>
        <taxon>Peronosporaceae</taxon>
        <taxon>Peronospora</taxon>
    </lineage>
</organism>
<dbReference type="EMBL" id="QKXF01000173">
    <property type="protein sequence ID" value="RQM15055.1"/>
    <property type="molecule type" value="Genomic_DNA"/>
</dbReference>
<keyword evidence="1" id="KW-1133">Transmembrane helix</keyword>
<proteinExistence type="predicted"/>
<keyword evidence="1" id="KW-0472">Membrane</keyword>
<sequence>MEAQSFQTSINGYTVGDTCIDLYAEQIMIPRISLLSAMTGLLVLALFLIRCHRRRRTCQLVKLLSKEVILKSFDDDNTSRKRWFAYFLAMTVTWLTIFLCCFNSSIAVTTSSMSGAQVRPRIVISFTTTTRGIAEIQQTVDALVHQEGDGFDIVYVPSWLLDDNSTLNRTEFRGITFATETTPYHAKLRLVVLDTDFGPASKVLGTLLIEHDPDNLIVYGDDDRLYPPQLCERSLYYTRKYPNDAIAVLGGWISAEDGLYCGRSLAVGVNSVSFVGGAGGVVVQRKFFGMEEATMSAFQVANMSKACYLGDDFYLSHLLSRNGVRRRLVSDSCWNIDSLKESFSHGGLSYASSEYPGGANVEHYQQCIREVGKDQDLSYDGEFGSAIMFFISRTWGLFRGLRNRSFEGEFVTSYYLAFVLAGVIVITCFVQDAIAMNGELRIYKEPEFKRLRRIIKVSTGNLCYDMPCADLSRTISSARWTGLPATGSTFAEGHVKIAFYAGSNCTGKSIVLNTSAGEVRNLANFGMDIATTSFAVLQTSTVMKHATSNICE</sequence>
<keyword evidence="1" id="KW-0812">Transmembrane</keyword>
<comment type="caution">
    <text evidence="2">The sequence shown here is derived from an EMBL/GenBank/DDBJ whole genome shotgun (WGS) entry which is preliminary data.</text>
</comment>
<dbReference type="Proteomes" id="UP000286097">
    <property type="component" value="Unassembled WGS sequence"/>
</dbReference>
<dbReference type="AlphaFoldDB" id="A0A3R8CVF3"/>
<protein>
    <submittedName>
        <fullName evidence="2">Uncharacterized protein</fullName>
    </submittedName>
</protein>
<evidence type="ECO:0000313" key="2">
    <source>
        <dbReference type="EMBL" id="RQM15055.1"/>
    </source>
</evidence>
<reference evidence="2 3" key="1">
    <citation type="submission" date="2018-06" db="EMBL/GenBank/DDBJ databases">
        <title>Comparative genomics of downy mildews reveals potential adaptations to biotrophy.</title>
        <authorList>
            <person name="Fletcher K."/>
            <person name="Klosterman S.J."/>
            <person name="Derevnina L."/>
            <person name="Martin F."/>
            <person name="Koike S."/>
            <person name="Reyes Chin-Wo S."/>
            <person name="Mou B."/>
            <person name="Michelmore R."/>
        </authorList>
    </citation>
    <scope>NUCLEOTIDE SEQUENCE [LARGE SCALE GENOMIC DNA]</scope>
    <source>
        <strain evidence="2 3">R13</strain>
    </source>
</reference>
<feature type="transmembrane region" description="Helical" evidence="1">
    <location>
        <begin position="83"/>
        <end position="106"/>
    </location>
</feature>
<gene>
    <name evidence="2" type="ORF">DD237_004980</name>
</gene>
<accession>A0A3R8CVF3</accession>
<evidence type="ECO:0000256" key="1">
    <source>
        <dbReference type="SAM" id="Phobius"/>
    </source>
</evidence>
<feature type="transmembrane region" description="Helical" evidence="1">
    <location>
        <begin position="32"/>
        <end position="49"/>
    </location>
</feature>
<evidence type="ECO:0000313" key="3">
    <source>
        <dbReference type="Proteomes" id="UP000286097"/>
    </source>
</evidence>
<dbReference type="VEuPathDB" id="FungiDB:DD237_004980"/>